<dbReference type="GO" id="GO:0005829">
    <property type="term" value="C:cytosol"/>
    <property type="evidence" value="ECO:0007669"/>
    <property type="project" value="TreeGrafter"/>
</dbReference>
<dbReference type="InterPro" id="IPR011910">
    <property type="entry name" value="RfaF"/>
</dbReference>
<sequence>MRILVIAPSWLGDLVMSQSLYKAIKKANPDATIDLYALKWMFPIIKRMDEVNNVIENPFAHGSFDFLKRKNEGMKLRGKYDKAIILPNSWKSALVPFFAGVKERCGFIGESRYFLLNDYRNNKKDFPLMVERYSALAFSKDSVKTAQDLPDILYPSLKTQEPSCSLLEKLNLSLSRPLLALGCGANYGPSKLWPPEYFAEVADKWIEKGGAVLGIGSKNDIPTVNKIKERIDVRHLSYFYDIAGKTNLVEALDLTAKAAAAVCNDSGLMHLVAAVGVPQVAIFGSTSTGYTPPLSDRAVCLESDEPCHPCFERTCKFKTYACLKKITPKLVIEQLAKLTGI</sequence>
<comment type="catalytic activity">
    <reaction evidence="5">
        <text>an L-alpha-D-Hep-(1-&gt;5)-[alpha-Kdo-(2-&gt;4)]-alpha-Kdo-(2-&gt;6)-lipid A + ADP-L-glycero-beta-D-manno-heptose = an L-alpha-D-Hep-(1-&gt;3)-L-alpha-D-Hep-(1-&gt;5)-[alpha-Kdo-(2-&gt;4)]-alpha-Kdo-(2-&gt;6)-lipid A + ADP + H(+)</text>
        <dbReference type="Rhea" id="RHEA:74071"/>
        <dbReference type="ChEBI" id="CHEBI:15378"/>
        <dbReference type="ChEBI" id="CHEBI:61506"/>
        <dbReference type="ChEBI" id="CHEBI:193068"/>
        <dbReference type="ChEBI" id="CHEBI:193069"/>
        <dbReference type="ChEBI" id="CHEBI:456216"/>
        <dbReference type="EC" id="2.4.99.24"/>
    </reaction>
</comment>
<gene>
    <name evidence="6" type="primary">rfaF</name>
    <name evidence="6" type="ORF">HMPREF9444_01093</name>
</gene>
<evidence type="ECO:0000256" key="3">
    <source>
        <dbReference type="ARBA" id="ARBA00043995"/>
    </source>
</evidence>
<comment type="caution">
    <text evidence="6">The sequence shown here is derived from an EMBL/GenBank/DDBJ whole genome shotgun (WGS) entry which is preliminary data.</text>
</comment>
<comment type="similarity">
    <text evidence="3">Belongs to the glycosyltransferase 9 family.</text>
</comment>
<dbReference type="SUPFAM" id="SSF53756">
    <property type="entry name" value="UDP-Glycosyltransferase/glycogen phosphorylase"/>
    <property type="match status" value="1"/>
</dbReference>
<keyword evidence="7" id="KW-1185">Reference proteome</keyword>
<keyword evidence="2 6" id="KW-0808">Transferase</keyword>
<dbReference type="EMBL" id="AEVO01000052">
    <property type="protein sequence ID" value="EFY07053.1"/>
    <property type="molecule type" value="Genomic_DNA"/>
</dbReference>
<name>E8LK56_SUCHY</name>
<dbReference type="Gene3D" id="3.40.50.2000">
    <property type="entry name" value="Glycogen Phosphorylase B"/>
    <property type="match status" value="2"/>
</dbReference>
<evidence type="ECO:0000256" key="4">
    <source>
        <dbReference type="ARBA" id="ARBA00044042"/>
    </source>
</evidence>
<reference evidence="6 7" key="1">
    <citation type="submission" date="2011-01" db="EMBL/GenBank/DDBJ databases">
        <authorList>
            <person name="Weinstock G."/>
            <person name="Sodergren E."/>
            <person name="Clifton S."/>
            <person name="Fulton L."/>
            <person name="Fulton B."/>
            <person name="Courtney L."/>
            <person name="Fronick C."/>
            <person name="Harrison M."/>
            <person name="Strong C."/>
            <person name="Farmer C."/>
            <person name="Delahaunty K."/>
            <person name="Markovic C."/>
            <person name="Hall O."/>
            <person name="Minx P."/>
            <person name="Tomlinson C."/>
            <person name="Mitreva M."/>
            <person name="Hou S."/>
            <person name="Chen J."/>
            <person name="Wollam A."/>
            <person name="Pepin K.H."/>
            <person name="Johnson M."/>
            <person name="Bhonagiri V."/>
            <person name="Zhang X."/>
            <person name="Suruliraj S."/>
            <person name="Warren W."/>
            <person name="Chinwalla A."/>
            <person name="Mardis E.R."/>
            <person name="Wilson R.K."/>
        </authorList>
    </citation>
    <scope>NUCLEOTIDE SEQUENCE [LARGE SCALE GENOMIC DNA]</scope>
    <source>
        <strain evidence="7">DSM 22608 / JCM 16073 / KCTC 15190 / YIT 12066</strain>
    </source>
</reference>
<dbReference type="GO" id="GO:0009244">
    <property type="term" value="P:lipopolysaccharide core region biosynthetic process"/>
    <property type="evidence" value="ECO:0007669"/>
    <property type="project" value="TreeGrafter"/>
</dbReference>
<dbReference type="eggNOG" id="COG0859">
    <property type="taxonomic scope" value="Bacteria"/>
</dbReference>
<protein>
    <recommendedName>
        <fullName evidence="4">lipopolysaccharide heptosyltransferase II</fullName>
        <ecNumber evidence="4">2.4.99.24</ecNumber>
    </recommendedName>
</protein>
<dbReference type="EC" id="2.4.99.24" evidence="4"/>
<keyword evidence="1 6" id="KW-0328">Glycosyltransferase</keyword>
<dbReference type="OrthoDB" id="9797795at2"/>
<dbReference type="PANTHER" id="PTHR30160:SF7">
    <property type="entry name" value="ADP-HEPTOSE--LPS HEPTOSYLTRANSFERASE 2"/>
    <property type="match status" value="1"/>
</dbReference>
<evidence type="ECO:0000256" key="2">
    <source>
        <dbReference type="ARBA" id="ARBA00022679"/>
    </source>
</evidence>
<evidence type="ECO:0000256" key="1">
    <source>
        <dbReference type="ARBA" id="ARBA00022676"/>
    </source>
</evidence>
<dbReference type="GO" id="GO:0008713">
    <property type="term" value="F:ADP-heptose-lipopolysaccharide heptosyltransferase activity"/>
    <property type="evidence" value="ECO:0007669"/>
    <property type="project" value="UniProtKB-EC"/>
</dbReference>
<evidence type="ECO:0000256" key="5">
    <source>
        <dbReference type="ARBA" id="ARBA00047503"/>
    </source>
</evidence>
<dbReference type="STRING" id="762983.HMPREF9444_01093"/>
<dbReference type="Pfam" id="PF01075">
    <property type="entry name" value="Glyco_transf_9"/>
    <property type="match status" value="1"/>
</dbReference>
<evidence type="ECO:0000313" key="7">
    <source>
        <dbReference type="Proteomes" id="UP000018458"/>
    </source>
</evidence>
<dbReference type="CDD" id="cd03789">
    <property type="entry name" value="GT9_LPS_heptosyltransferase"/>
    <property type="match status" value="1"/>
</dbReference>
<dbReference type="RefSeq" id="WP_009143294.1">
    <property type="nucleotide sequence ID" value="NZ_GL830989.1"/>
</dbReference>
<dbReference type="InterPro" id="IPR051199">
    <property type="entry name" value="LPS_LOS_Heptosyltrfase"/>
</dbReference>
<proteinExistence type="inferred from homology"/>
<dbReference type="HOGENOM" id="CLU_038371_7_0_6"/>
<dbReference type="NCBIfam" id="TIGR02195">
    <property type="entry name" value="heptsyl_trn_II"/>
    <property type="match status" value="1"/>
</dbReference>
<evidence type="ECO:0000313" key="6">
    <source>
        <dbReference type="EMBL" id="EFY07053.1"/>
    </source>
</evidence>
<organism evidence="6 7">
    <name type="scientific">Succinatimonas hippei (strain DSM 22608 / JCM 16073 / KCTC 15190 / YIT 12066)</name>
    <dbReference type="NCBI Taxonomy" id="762983"/>
    <lineage>
        <taxon>Bacteria</taxon>
        <taxon>Pseudomonadati</taxon>
        <taxon>Pseudomonadota</taxon>
        <taxon>Gammaproteobacteria</taxon>
        <taxon>Aeromonadales</taxon>
        <taxon>Succinivibrionaceae</taxon>
        <taxon>Succinatimonas</taxon>
    </lineage>
</organism>
<dbReference type="PANTHER" id="PTHR30160">
    <property type="entry name" value="TETRAACYLDISACCHARIDE 4'-KINASE-RELATED"/>
    <property type="match status" value="1"/>
</dbReference>
<dbReference type="AlphaFoldDB" id="E8LK56"/>
<dbReference type="Proteomes" id="UP000018458">
    <property type="component" value="Unassembled WGS sequence"/>
</dbReference>
<accession>E8LK56</accession>
<dbReference type="InterPro" id="IPR002201">
    <property type="entry name" value="Glyco_trans_9"/>
</dbReference>